<dbReference type="InterPro" id="IPR053905">
    <property type="entry name" value="EF-G-like_DII"/>
</dbReference>
<sequence length="1015" mass="113550">IFSDMHLLSYHHKSCPKFCNLLRRLSRCTYGSRATATASREPKTEAEMKSIRNVGIIAHIDAGKTTTTERMLYYSGQTSTMGEVHDGDTVMDYLDQERERGITITSASITFDWRKHRINLIDTPGHVDFTVEVERALSVLDGAVAILDASAGVEAQTVTVWSQADRYRIPRILYLNKMDKSSAKLEDCVTSVERKLGVKPIPIHMPLGSGKGFNGVIDLVTLERHVWSPLSDTDGKVYDTSPLQSSDDLYAKAQHLREELIGSISDLDDKLSEEILNTNQIEDISVQSVQNALRRVTIKQLGYPLLCGSSYKNTGVQLLMDSICRYFPSPLEKVRQTQALYSGQLCAFAFKIVFHKRLGCLTFLRLYSGDLKATQTMFNVNRDKPEKIHKIYMAFADDFREVSHLSCGNIAVVTGLSHTITGDTLVTSQSVANDVKRKSGKESEPIFGGLSVPEPVFYCSIESPSLSKLKDMELALTNLQREDPSFQVFPDKDSGQTVIKGMGELHIEVIKDRILREYGVDAHLGPLQVSYRETIAGTAVETLEIDKIIGGTKNRITIALQLSPKSKKQWPTDQLVRVVVTKENELGSIRSDRLKAIETGVQNALDFGPLLSFPVMDVSVDLLSFQTTFKTTIPMIISTASQCVTNCLKKASPQLLEPYMSLEVTTPDRYIGAIISDLSQRRSQIGDMTSKGDLRVVNAITPLSDLMDYSTFVRTVTSGTASFCMHFESYRHMSDTDQHKAIHTTTERMNWSQPSSLLDISFNEVLDSCTKCVHKRKLDNFALRKYWQSISELPVTLKCRLIQSLSQRRLLSDENISYLINNELIRLDLNDCLKSDFTVNLIRRHCSRLRYLDLGARIANFNMISAPALTPLFPACNQLQQIRLSNCIEVNDQVVDSMVHNCHRLEVLQLCGCSITDRAAKLIGDNCPNLQSVDMSRTVVSDDGLCYFASSVCAKSVAELMVNNCSHVTATSVRLISECCPKLSIFCFQGTRATMESFYQVIARPLNIQFDVPFN</sequence>
<keyword evidence="4" id="KW-0496">Mitochondrion</keyword>
<dbReference type="OrthoDB" id="198619at2759"/>
<dbReference type="SUPFAM" id="SSF52047">
    <property type="entry name" value="RNI-like"/>
    <property type="match status" value="1"/>
</dbReference>
<dbReference type="Gene3D" id="3.30.70.870">
    <property type="entry name" value="Elongation Factor G (Translational Gtpase), domain 3"/>
    <property type="match status" value="1"/>
</dbReference>
<dbReference type="Gene3D" id="2.40.30.10">
    <property type="entry name" value="Translation factors"/>
    <property type="match status" value="1"/>
</dbReference>
<dbReference type="Gene3D" id="3.40.50.300">
    <property type="entry name" value="P-loop containing nucleotide triphosphate hydrolases"/>
    <property type="match status" value="1"/>
</dbReference>
<dbReference type="InterPro" id="IPR031157">
    <property type="entry name" value="G_TR_CS"/>
</dbReference>
<evidence type="ECO:0000313" key="7">
    <source>
        <dbReference type="EMBL" id="CAD7623922.1"/>
    </source>
</evidence>
<dbReference type="SMART" id="SM00838">
    <property type="entry name" value="EFG_C"/>
    <property type="match status" value="1"/>
</dbReference>
<dbReference type="PROSITE" id="PS00301">
    <property type="entry name" value="G_TR_1"/>
    <property type="match status" value="1"/>
</dbReference>
<dbReference type="InterPro" id="IPR035649">
    <property type="entry name" value="EFG_V"/>
</dbReference>
<evidence type="ECO:0000256" key="2">
    <source>
        <dbReference type="ARBA" id="ARBA00022768"/>
    </source>
</evidence>
<evidence type="ECO:0000256" key="4">
    <source>
        <dbReference type="ARBA" id="ARBA00023128"/>
    </source>
</evidence>
<dbReference type="InterPro" id="IPR005225">
    <property type="entry name" value="Small_GTP-bd"/>
</dbReference>
<dbReference type="Pfam" id="PF00679">
    <property type="entry name" value="EFG_C"/>
    <property type="match status" value="1"/>
</dbReference>
<keyword evidence="1" id="KW-0547">Nucleotide-binding</keyword>
<dbReference type="FunFam" id="3.30.70.870:FF:000001">
    <property type="entry name" value="Elongation factor G"/>
    <property type="match status" value="1"/>
</dbReference>
<dbReference type="InterPro" id="IPR009022">
    <property type="entry name" value="EFG_III"/>
</dbReference>
<dbReference type="CDD" id="cd01886">
    <property type="entry name" value="EF-G"/>
    <property type="match status" value="1"/>
</dbReference>
<dbReference type="Gene3D" id="3.30.230.10">
    <property type="match status" value="1"/>
</dbReference>
<gene>
    <name evidence="7" type="ORF">OSB1V03_LOCUS4369</name>
</gene>
<dbReference type="InterPro" id="IPR000795">
    <property type="entry name" value="T_Tr_GTP-bd_dom"/>
</dbReference>
<dbReference type="InterPro" id="IPR032675">
    <property type="entry name" value="LRR_dom_sf"/>
</dbReference>
<dbReference type="SMART" id="SM00889">
    <property type="entry name" value="EFG_IV"/>
    <property type="match status" value="1"/>
</dbReference>
<dbReference type="InterPro" id="IPR041095">
    <property type="entry name" value="EFG_II"/>
</dbReference>
<accession>A0A7R9KJ60</accession>
<dbReference type="SMART" id="SM00367">
    <property type="entry name" value="LRR_CC"/>
    <property type="match status" value="3"/>
</dbReference>
<organism evidence="7">
    <name type="scientific">Medioppia subpectinata</name>
    <dbReference type="NCBI Taxonomy" id="1979941"/>
    <lineage>
        <taxon>Eukaryota</taxon>
        <taxon>Metazoa</taxon>
        <taxon>Ecdysozoa</taxon>
        <taxon>Arthropoda</taxon>
        <taxon>Chelicerata</taxon>
        <taxon>Arachnida</taxon>
        <taxon>Acari</taxon>
        <taxon>Acariformes</taxon>
        <taxon>Sarcoptiformes</taxon>
        <taxon>Oribatida</taxon>
        <taxon>Brachypylina</taxon>
        <taxon>Oppioidea</taxon>
        <taxon>Oppiidae</taxon>
        <taxon>Medioppia</taxon>
    </lineage>
</organism>
<dbReference type="Pfam" id="PF14492">
    <property type="entry name" value="EFG_III"/>
    <property type="match status" value="1"/>
</dbReference>
<dbReference type="GO" id="GO:0032790">
    <property type="term" value="P:ribosome disassembly"/>
    <property type="evidence" value="ECO:0007669"/>
    <property type="project" value="TreeGrafter"/>
</dbReference>
<dbReference type="PANTHER" id="PTHR43261">
    <property type="entry name" value="TRANSLATION ELONGATION FACTOR G-RELATED"/>
    <property type="match status" value="1"/>
</dbReference>
<dbReference type="PROSITE" id="PS51722">
    <property type="entry name" value="G_TR_2"/>
    <property type="match status" value="1"/>
</dbReference>
<dbReference type="InterPro" id="IPR014721">
    <property type="entry name" value="Ribsml_uS5_D2-typ_fold_subgr"/>
</dbReference>
<dbReference type="InterPro" id="IPR027417">
    <property type="entry name" value="P-loop_NTPase"/>
</dbReference>
<evidence type="ECO:0000256" key="3">
    <source>
        <dbReference type="ARBA" id="ARBA00022917"/>
    </source>
</evidence>
<feature type="domain" description="Tr-type G" evidence="6">
    <location>
        <begin position="49"/>
        <end position="331"/>
    </location>
</feature>
<dbReference type="SUPFAM" id="SSF50447">
    <property type="entry name" value="Translation proteins"/>
    <property type="match status" value="1"/>
</dbReference>
<protein>
    <recommendedName>
        <fullName evidence="6">Tr-type G domain-containing protein</fullName>
    </recommendedName>
</protein>
<dbReference type="EMBL" id="CAJPIZ010001976">
    <property type="protein sequence ID" value="CAG2104352.1"/>
    <property type="molecule type" value="Genomic_DNA"/>
</dbReference>
<dbReference type="GO" id="GO:0005759">
    <property type="term" value="C:mitochondrial matrix"/>
    <property type="evidence" value="ECO:0007669"/>
    <property type="project" value="UniProtKB-ARBA"/>
</dbReference>
<dbReference type="GO" id="GO:0003746">
    <property type="term" value="F:translation elongation factor activity"/>
    <property type="evidence" value="ECO:0007669"/>
    <property type="project" value="UniProtKB-KW"/>
</dbReference>
<dbReference type="Proteomes" id="UP000759131">
    <property type="component" value="Unassembled WGS sequence"/>
</dbReference>
<dbReference type="Pfam" id="PF00009">
    <property type="entry name" value="GTP_EFTU"/>
    <property type="match status" value="1"/>
</dbReference>
<keyword evidence="5" id="KW-0342">GTP-binding</keyword>
<dbReference type="InterPro" id="IPR035647">
    <property type="entry name" value="EFG_III/V"/>
</dbReference>
<dbReference type="InterPro" id="IPR009000">
    <property type="entry name" value="Transl_B-barrel_sf"/>
</dbReference>
<dbReference type="AlphaFoldDB" id="A0A7R9KJ60"/>
<dbReference type="CDD" id="cd03713">
    <property type="entry name" value="EFG_mtEFG_C"/>
    <property type="match status" value="1"/>
</dbReference>
<feature type="non-terminal residue" evidence="7">
    <location>
        <position position="1"/>
    </location>
</feature>
<dbReference type="InterPro" id="IPR006553">
    <property type="entry name" value="Leu-rich_rpt_Cys-con_subtyp"/>
</dbReference>
<dbReference type="Gene3D" id="3.30.70.240">
    <property type="match status" value="1"/>
</dbReference>
<keyword evidence="8" id="KW-1185">Reference proteome</keyword>
<keyword evidence="2" id="KW-0251">Elongation factor</keyword>
<dbReference type="GO" id="GO:0005525">
    <property type="term" value="F:GTP binding"/>
    <property type="evidence" value="ECO:0007669"/>
    <property type="project" value="UniProtKB-KW"/>
</dbReference>
<dbReference type="InterPro" id="IPR000640">
    <property type="entry name" value="EFG_V-like"/>
</dbReference>
<dbReference type="PANTHER" id="PTHR43261:SF1">
    <property type="entry name" value="RIBOSOME-RELEASING FACTOR 2, MITOCHONDRIAL"/>
    <property type="match status" value="1"/>
</dbReference>
<dbReference type="GO" id="GO:0003924">
    <property type="term" value="F:GTPase activity"/>
    <property type="evidence" value="ECO:0007669"/>
    <property type="project" value="InterPro"/>
</dbReference>
<keyword evidence="3" id="KW-0648">Protein biosynthesis</keyword>
<dbReference type="InterPro" id="IPR005517">
    <property type="entry name" value="Transl_elong_EFG/EF2_IV"/>
</dbReference>
<dbReference type="FunFam" id="3.40.50.300:FF:000514">
    <property type="entry name" value="Ribosome-releasing factor 2, mitochondrial"/>
    <property type="match status" value="1"/>
</dbReference>
<evidence type="ECO:0000313" key="8">
    <source>
        <dbReference type="Proteomes" id="UP000759131"/>
    </source>
</evidence>
<dbReference type="SUPFAM" id="SSF52540">
    <property type="entry name" value="P-loop containing nucleoside triphosphate hydrolases"/>
    <property type="match status" value="1"/>
</dbReference>
<dbReference type="SUPFAM" id="SSF54980">
    <property type="entry name" value="EF-G C-terminal domain-like"/>
    <property type="match status" value="2"/>
</dbReference>
<dbReference type="Pfam" id="PF03764">
    <property type="entry name" value="EFG_IV"/>
    <property type="match status" value="1"/>
</dbReference>
<dbReference type="EMBL" id="OC856551">
    <property type="protein sequence ID" value="CAD7623922.1"/>
    <property type="molecule type" value="Genomic_DNA"/>
</dbReference>
<dbReference type="NCBIfam" id="TIGR00231">
    <property type="entry name" value="small_GTP"/>
    <property type="match status" value="1"/>
</dbReference>
<dbReference type="CDD" id="cd16262">
    <property type="entry name" value="EFG_III"/>
    <property type="match status" value="1"/>
</dbReference>
<dbReference type="Pfam" id="PF22042">
    <property type="entry name" value="EF-G_D2"/>
    <property type="match status" value="1"/>
</dbReference>
<evidence type="ECO:0000259" key="6">
    <source>
        <dbReference type="PROSITE" id="PS51722"/>
    </source>
</evidence>
<dbReference type="Gene3D" id="3.80.10.10">
    <property type="entry name" value="Ribonuclease Inhibitor"/>
    <property type="match status" value="2"/>
</dbReference>
<evidence type="ECO:0000256" key="1">
    <source>
        <dbReference type="ARBA" id="ARBA00022741"/>
    </source>
</evidence>
<dbReference type="SUPFAM" id="SSF54211">
    <property type="entry name" value="Ribosomal protein S5 domain 2-like"/>
    <property type="match status" value="1"/>
</dbReference>
<dbReference type="FunFam" id="3.30.70.240:FF:000001">
    <property type="entry name" value="Elongation factor G"/>
    <property type="match status" value="1"/>
</dbReference>
<dbReference type="GO" id="GO:0032543">
    <property type="term" value="P:mitochondrial translation"/>
    <property type="evidence" value="ECO:0007669"/>
    <property type="project" value="TreeGrafter"/>
</dbReference>
<dbReference type="PRINTS" id="PR00315">
    <property type="entry name" value="ELONGATNFCT"/>
</dbReference>
<dbReference type="InterPro" id="IPR020568">
    <property type="entry name" value="Ribosomal_Su5_D2-typ_SF"/>
</dbReference>
<reference evidence="7" key="1">
    <citation type="submission" date="2020-11" db="EMBL/GenBank/DDBJ databases">
        <authorList>
            <person name="Tran Van P."/>
        </authorList>
    </citation>
    <scope>NUCLEOTIDE SEQUENCE</scope>
</reference>
<name>A0A7R9KJ60_9ACAR</name>
<proteinExistence type="predicted"/>
<evidence type="ECO:0000256" key="5">
    <source>
        <dbReference type="ARBA" id="ARBA00023134"/>
    </source>
</evidence>